<gene>
    <name evidence="2" type="ORF">I3842_12G126300</name>
</gene>
<accession>A0A922IY00</accession>
<dbReference type="AlphaFoldDB" id="A0A922IY00"/>
<dbReference type="PROSITE" id="PS52045">
    <property type="entry name" value="NEPROSIN_PEP_CD"/>
    <property type="match status" value="1"/>
</dbReference>
<reference evidence="2" key="1">
    <citation type="submission" date="2021-01" db="EMBL/GenBank/DDBJ databases">
        <authorList>
            <person name="Lovell J.T."/>
            <person name="Bentley N."/>
            <person name="Bhattarai G."/>
            <person name="Jenkins J.W."/>
            <person name="Sreedasyam A."/>
            <person name="Alarcon Y."/>
            <person name="Bock C."/>
            <person name="Boston L."/>
            <person name="Carlson J."/>
            <person name="Cervantes K."/>
            <person name="Clermont K."/>
            <person name="Krom N."/>
            <person name="Kubenka K."/>
            <person name="Mamidi S."/>
            <person name="Mattison C."/>
            <person name="Monteros M."/>
            <person name="Pisani C."/>
            <person name="Plott C."/>
            <person name="Rajasekar S."/>
            <person name="Rhein H.S."/>
            <person name="Rohla C."/>
            <person name="Song M."/>
            <person name="Hilaire R.S."/>
            <person name="Shu S."/>
            <person name="Wells L."/>
            <person name="Wang X."/>
            <person name="Webber J."/>
            <person name="Heerema R.J."/>
            <person name="Klein P."/>
            <person name="Conner P."/>
            <person name="Grauke L."/>
            <person name="Grimwood J."/>
            <person name="Schmutz J."/>
            <person name="Randall J.J."/>
        </authorList>
    </citation>
    <scope>NUCLEOTIDE SEQUENCE</scope>
    <source>
        <tissue evidence="2">Leaf</tissue>
    </source>
</reference>
<dbReference type="Pfam" id="PF03080">
    <property type="entry name" value="Neprosin"/>
    <property type="match status" value="1"/>
</dbReference>
<sequence>MADSNQDLSNKEEIAFQQQLVNLKYSTIKSIQVDGDIYDCIDFFKQLGFNHPFWKNTTIQVLKIINTLHIGLKDGGCPYGMVPIKRIDENDLEIAKTNSKIYLSNIEEEPGHQDYISTGPNSKDSVWTLLFKEESAIVGFWPSTVFGKLSEFGNEANWGGEVYSPLDQPSPAMGTCILPLRDNFSSIWSAHSTHIAVAYENSQSKFVNPSDAEVYESDPESYNIVDAGYWSEAEFGRAIVYDGPGGIKST</sequence>
<organism evidence="2 3">
    <name type="scientific">Carya illinoinensis</name>
    <name type="common">Pecan</name>
    <dbReference type="NCBI Taxonomy" id="32201"/>
    <lineage>
        <taxon>Eukaryota</taxon>
        <taxon>Viridiplantae</taxon>
        <taxon>Streptophyta</taxon>
        <taxon>Embryophyta</taxon>
        <taxon>Tracheophyta</taxon>
        <taxon>Spermatophyta</taxon>
        <taxon>Magnoliopsida</taxon>
        <taxon>eudicotyledons</taxon>
        <taxon>Gunneridae</taxon>
        <taxon>Pentapetalae</taxon>
        <taxon>rosids</taxon>
        <taxon>fabids</taxon>
        <taxon>Fagales</taxon>
        <taxon>Juglandaceae</taxon>
        <taxon>Carya</taxon>
    </lineage>
</organism>
<evidence type="ECO:0000313" key="2">
    <source>
        <dbReference type="EMBL" id="KAG6685719.1"/>
    </source>
</evidence>
<comment type="caution">
    <text evidence="2">The sequence shown here is derived from an EMBL/GenBank/DDBJ whole genome shotgun (WGS) entry which is preliminary data.</text>
</comment>
<dbReference type="PANTHER" id="PTHR31589:SF223">
    <property type="entry name" value="PROTEIN, PUTATIVE (DUF239)-RELATED"/>
    <property type="match status" value="1"/>
</dbReference>
<dbReference type="EMBL" id="CM031836">
    <property type="protein sequence ID" value="KAG6685719.1"/>
    <property type="molecule type" value="Genomic_DNA"/>
</dbReference>
<protein>
    <recommendedName>
        <fullName evidence="1">Neprosin PEP catalytic domain-containing protein</fullName>
    </recommendedName>
</protein>
<dbReference type="Pfam" id="PF14365">
    <property type="entry name" value="Neprosin_AP"/>
    <property type="match status" value="1"/>
</dbReference>
<dbReference type="InterPro" id="IPR053168">
    <property type="entry name" value="Glutamic_endopeptidase"/>
</dbReference>
<dbReference type="InterPro" id="IPR004314">
    <property type="entry name" value="Neprosin"/>
</dbReference>
<evidence type="ECO:0000259" key="1">
    <source>
        <dbReference type="PROSITE" id="PS52045"/>
    </source>
</evidence>
<proteinExistence type="predicted"/>
<feature type="domain" description="Neprosin PEP catalytic" evidence="1">
    <location>
        <begin position="1"/>
        <end position="248"/>
    </location>
</feature>
<dbReference type="InterPro" id="IPR025521">
    <property type="entry name" value="Neprosin_propep"/>
</dbReference>
<name>A0A922IY00_CARIL</name>
<dbReference type="Proteomes" id="UP000811246">
    <property type="component" value="Chromosome 12"/>
</dbReference>
<evidence type="ECO:0000313" key="3">
    <source>
        <dbReference type="Proteomes" id="UP000811246"/>
    </source>
</evidence>
<dbReference type="PANTHER" id="PTHR31589">
    <property type="entry name" value="PROTEIN, PUTATIVE (DUF239)-RELATED-RELATED"/>
    <property type="match status" value="1"/>
</dbReference>